<dbReference type="PANTHER" id="PTHR11066">
    <property type="entry name" value="ACYL-COA THIOESTERASE"/>
    <property type="match status" value="1"/>
</dbReference>
<proteinExistence type="inferred from homology"/>
<sequence length="276" mass="28855">MLRVDLDELRAALTLTQVGEDSYQAANLQLGGAIVFGGQILAQSAVAALIGQAGKSVKTMHTVFARPGASAKPLDVSIERVQAGRAFASGTVTFSQEDAVCARSMVLLSADEPDLIRHGDECAPGPPPAPGGDEGGAWRTVVAGGVDVRDPDQVGPPDLDVWSRWIGVPDDLGTSQALLALSTEGFLIGTAMRPHQGVGQSQAHRTLSTGVISHTITFHRPCDADAWVLLRQHSPFAGGGRAYGRGDIFTAGGQLVGSFAQDSMIRPMRPARSGRL</sequence>
<evidence type="ECO:0000313" key="5">
    <source>
        <dbReference type="EMBL" id="ADP80798.1"/>
    </source>
</evidence>
<organism evidence="5 6">
    <name type="scientific">Pseudofrankia inefficax (strain DSM 45817 / CECT 9037 / DDB 130130 / EuI1c)</name>
    <name type="common">Frankia inefficax</name>
    <dbReference type="NCBI Taxonomy" id="298654"/>
    <lineage>
        <taxon>Bacteria</taxon>
        <taxon>Bacillati</taxon>
        <taxon>Actinomycetota</taxon>
        <taxon>Actinomycetes</taxon>
        <taxon>Frankiales</taxon>
        <taxon>Frankiaceae</taxon>
        <taxon>Pseudofrankia</taxon>
    </lineage>
</organism>
<dbReference type="Gene3D" id="2.40.160.210">
    <property type="entry name" value="Acyl-CoA thioesterase, double hotdog domain"/>
    <property type="match status" value="1"/>
</dbReference>
<dbReference type="InterPro" id="IPR042171">
    <property type="entry name" value="Acyl-CoA_hotdog"/>
</dbReference>
<keyword evidence="2" id="KW-0378">Hydrolase</keyword>
<dbReference type="eggNOG" id="COG1946">
    <property type="taxonomic scope" value="Bacteria"/>
</dbReference>
<feature type="domain" description="Acyl-CoA thioesterase-like N-terminal HotDog" evidence="3">
    <location>
        <begin position="32"/>
        <end position="107"/>
    </location>
</feature>
<dbReference type="GO" id="GO:0009062">
    <property type="term" value="P:fatty acid catabolic process"/>
    <property type="evidence" value="ECO:0007669"/>
    <property type="project" value="TreeGrafter"/>
</dbReference>
<dbReference type="Pfam" id="PF13622">
    <property type="entry name" value="4HBT_3"/>
    <property type="match status" value="1"/>
</dbReference>
<dbReference type="GO" id="GO:0006637">
    <property type="term" value="P:acyl-CoA metabolic process"/>
    <property type="evidence" value="ECO:0007669"/>
    <property type="project" value="InterPro"/>
</dbReference>
<dbReference type="CDD" id="cd03444">
    <property type="entry name" value="Thioesterase_II_repeat1"/>
    <property type="match status" value="1"/>
</dbReference>
<dbReference type="Pfam" id="PF20789">
    <property type="entry name" value="4HBT_3C"/>
    <property type="match status" value="1"/>
</dbReference>
<dbReference type="PANTHER" id="PTHR11066:SF34">
    <property type="entry name" value="ACYL-COENZYME A THIOESTERASE 8"/>
    <property type="match status" value="1"/>
</dbReference>
<dbReference type="InParanoid" id="E3J7P4"/>
<dbReference type="EMBL" id="CP002299">
    <property type="protein sequence ID" value="ADP80798.1"/>
    <property type="molecule type" value="Genomic_DNA"/>
</dbReference>
<dbReference type="AlphaFoldDB" id="E3J7P4"/>
<dbReference type="HOGENOM" id="CLU_032690_0_0_11"/>
<evidence type="ECO:0000256" key="2">
    <source>
        <dbReference type="ARBA" id="ARBA00022801"/>
    </source>
</evidence>
<name>E3J7P4_PSEI1</name>
<evidence type="ECO:0000259" key="3">
    <source>
        <dbReference type="Pfam" id="PF13622"/>
    </source>
</evidence>
<accession>E3J7P4</accession>
<dbReference type="InterPro" id="IPR029069">
    <property type="entry name" value="HotDog_dom_sf"/>
</dbReference>
<evidence type="ECO:0000313" key="6">
    <source>
        <dbReference type="Proteomes" id="UP000002484"/>
    </source>
</evidence>
<dbReference type="STRING" id="298654.FraEuI1c_2771"/>
<dbReference type="GO" id="GO:0047617">
    <property type="term" value="F:fatty acyl-CoA hydrolase activity"/>
    <property type="evidence" value="ECO:0007669"/>
    <property type="project" value="InterPro"/>
</dbReference>
<dbReference type="RefSeq" id="WP_013423916.1">
    <property type="nucleotide sequence ID" value="NC_014666.1"/>
</dbReference>
<reference evidence="5 6" key="1">
    <citation type="submission" date="2010-10" db="EMBL/GenBank/DDBJ databases">
        <title>Complete sequence of Frankia sp. EuI1c.</title>
        <authorList>
            <consortium name="US DOE Joint Genome Institute"/>
            <person name="Lucas S."/>
            <person name="Copeland A."/>
            <person name="Lapidus A."/>
            <person name="Cheng J.-F."/>
            <person name="Bruce D."/>
            <person name="Goodwin L."/>
            <person name="Pitluck S."/>
            <person name="Chertkov O."/>
            <person name="Detter J.C."/>
            <person name="Han C."/>
            <person name="Tapia R."/>
            <person name="Land M."/>
            <person name="Hauser L."/>
            <person name="Jeffries C."/>
            <person name="Kyrpides N."/>
            <person name="Ivanova N."/>
            <person name="Mikhailova N."/>
            <person name="Beauchemin N."/>
            <person name="Sen A."/>
            <person name="Sur S.A."/>
            <person name="Gtari M."/>
            <person name="Wall L."/>
            <person name="Tisa L."/>
            <person name="Woyke T."/>
        </authorList>
    </citation>
    <scope>NUCLEOTIDE SEQUENCE [LARGE SCALE GENOMIC DNA]</scope>
    <source>
        <strain evidence="6">DSM 45817 / CECT 9037 / EuI1c</strain>
    </source>
</reference>
<evidence type="ECO:0000259" key="4">
    <source>
        <dbReference type="Pfam" id="PF20789"/>
    </source>
</evidence>
<dbReference type="Proteomes" id="UP000002484">
    <property type="component" value="Chromosome"/>
</dbReference>
<dbReference type="KEGG" id="fri:FraEuI1c_2771"/>
<gene>
    <name evidence="5" type="ordered locus">FraEuI1c_2771</name>
</gene>
<dbReference type="InterPro" id="IPR049450">
    <property type="entry name" value="ACOT8-like_C"/>
</dbReference>
<dbReference type="InterPro" id="IPR049449">
    <property type="entry name" value="TesB_ACOT8-like_N"/>
</dbReference>
<protein>
    <submittedName>
        <fullName evidence="5">Acyl-CoA thioesterase</fullName>
    </submittedName>
</protein>
<comment type="similarity">
    <text evidence="1">Belongs to the C/M/P thioester hydrolase family.</text>
</comment>
<dbReference type="SUPFAM" id="SSF54637">
    <property type="entry name" value="Thioesterase/thiol ester dehydrase-isomerase"/>
    <property type="match status" value="2"/>
</dbReference>
<dbReference type="InterPro" id="IPR003703">
    <property type="entry name" value="Acyl_CoA_thio"/>
</dbReference>
<feature type="domain" description="Acyl-CoA thioesterase-like C-terminal" evidence="4">
    <location>
        <begin position="122"/>
        <end position="264"/>
    </location>
</feature>
<dbReference type="OrthoDB" id="4565346at2"/>
<keyword evidence="6" id="KW-1185">Reference proteome</keyword>
<evidence type="ECO:0000256" key="1">
    <source>
        <dbReference type="ARBA" id="ARBA00006538"/>
    </source>
</evidence>